<keyword evidence="2" id="KW-1185">Reference proteome</keyword>
<evidence type="ECO:0000313" key="2">
    <source>
        <dbReference type="Proteomes" id="UP000028705"/>
    </source>
</evidence>
<dbReference type="eggNOG" id="COG2203">
    <property type="taxonomic scope" value="Bacteria"/>
</dbReference>
<organism evidence="1 2">
    <name type="scientific">Chryseobacterium soli</name>
    <dbReference type="NCBI Taxonomy" id="445961"/>
    <lineage>
        <taxon>Bacteria</taxon>
        <taxon>Pseudomonadati</taxon>
        <taxon>Bacteroidota</taxon>
        <taxon>Flavobacteriia</taxon>
        <taxon>Flavobacteriales</taxon>
        <taxon>Weeksellaceae</taxon>
        <taxon>Chryseobacterium group</taxon>
        <taxon>Chryseobacterium</taxon>
    </lineage>
</organism>
<accession>A0A086A5D3</accession>
<dbReference type="STRING" id="445961.IW15_14535"/>
<evidence type="ECO:0000313" key="1">
    <source>
        <dbReference type="EMBL" id="KFF11897.1"/>
    </source>
</evidence>
<gene>
    <name evidence="1" type="ORF">IW15_14535</name>
</gene>
<evidence type="ECO:0008006" key="3">
    <source>
        <dbReference type="Google" id="ProtNLM"/>
    </source>
</evidence>
<dbReference type="OrthoDB" id="627374at2"/>
<dbReference type="AlphaFoldDB" id="A0A086A5D3"/>
<sequence length="766" mass="90347">MANLYKKDAPFKVYISFKKYLDVLEHIRYNDRLEYRVNYAQSLIDKTKNFQELKDGFQDVTLLEKHEDLIRLLLADLFPTGLTNNEIKAASIPLSDITFNYTERFKDILKDAGKDFEIELRNITDDEFYVFCCCLILQSYFKKDIKSTLPFYYDIPNKQGIMKHYKITVNSDFTEVFPTEQAKIPSDDTLNMLLENIDDTNLWKKYFPSQSWILRGFTIISLVDCTSEVALSDLKSSMIQIDPENLNPDENLVEIFKSYFDVPALNFGLMLFNKKDQRLENVPIYENFFTNHILDFWINAFDEETRKNTFNNLNHNSRPIVISNVENMDEETRKMPSFNILKNNNINSFMVIPIMKDNELLAIMEFSSPISNSFNGLKLKKMEFFSDMILFSLTRFSFEKNYQIEAIIQREYTSIHDSVVWKFRNEAEKYFNASLAKKIYTLKQISFKNLTPLFGFSDIRSSSDKRFNLMLQDLNEQIACLYDIFSMINSDSEKYLLALEIFENELNKEIKADTEQRLQRLLRDEIHPLLQGKLEVQSSEEVKEKIKDYFLQLFIQTDLFYANRKNLDDSITLVNRKLADMLDESQVKAQQIYPHYYERFKSDGVEHNLFIGQNIAPDVPYSSKVASQLRYWQLKTICKMEREFQDFKKDLPISLDIASLIFVYNEKIDIRFRMDEKRFDVDGAYNSYYEIVKKRLDKSHVKDSNERITCPGKITIVYFGMENQREYLEYIAKLQKKGILQSDVEFLKVEDLQGITGLLALRVSLV</sequence>
<comment type="caution">
    <text evidence="1">The sequence shown here is derived from an EMBL/GenBank/DDBJ whole genome shotgun (WGS) entry which is preliminary data.</text>
</comment>
<dbReference type="Proteomes" id="UP000028705">
    <property type="component" value="Unassembled WGS sequence"/>
</dbReference>
<name>A0A086A5D3_9FLAO</name>
<reference evidence="1 2" key="1">
    <citation type="submission" date="2014-07" db="EMBL/GenBank/DDBJ databases">
        <title>Genome of Chryseobacterium soli DSM 19298.</title>
        <authorList>
            <person name="Stropko S.J."/>
            <person name="Pipes S.E."/>
            <person name="Newman J."/>
        </authorList>
    </citation>
    <scope>NUCLEOTIDE SEQUENCE [LARGE SCALE GENOMIC DNA]</scope>
    <source>
        <strain evidence="1 2">DSM 19298</strain>
    </source>
</reference>
<dbReference type="EMBL" id="JPRH01000005">
    <property type="protein sequence ID" value="KFF11897.1"/>
    <property type="molecule type" value="Genomic_DNA"/>
</dbReference>
<protein>
    <recommendedName>
        <fullName evidence="3">GAF domain-containing protein</fullName>
    </recommendedName>
</protein>
<proteinExistence type="predicted"/>
<dbReference type="SUPFAM" id="SSF55781">
    <property type="entry name" value="GAF domain-like"/>
    <property type="match status" value="1"/>
</dbReference>